<gene>
    <name evidence="3" type="ORF">M8523_10940</name>
</gene>
<keyword evidence="4" id="KW-1185">Reference proteome</keyword>
<feature type="compositionally biased region" description="Acidic residues" evidence="1">
    <location>
        <begin position="70"/>
        <end position="80"/>
    </location>
</feature>
<reference evidence="3" key="1">
    <citation type="submission" date="2022-05" db="EMBL/GenBank/DDBJ databases">
        <authorList>
            <person name="Pankratov T."/>
        </authorList>
    </citation>
    <scope>NUCLEOTIDE SEQUENCE</scope>
    <source>
        <strain evidence="3">BP6-180914</strain>
    </source>
</reference>
<feature type="compositionally biased region" description="Polar residues" evidence="1">
    <location>
        <begin position="513"/>
        <end position="548"/>
    </location>
</feature>
<evidence type="ECO:0000313" key="3">
    <source>
        <dbReference type="EMBL" id="MCW6508533.1"/>
    </source>
</evidence>
<name>A0AA41YWZ5_9HYPH</name>
<comment type="caution">
    <text evidence="3">The sequence shown here is derived from an EMBL/GenBank/DDBJ whole genome shotgun (WGS) entry which is preliminary data.</text>
</comment>
<feature type="region of interest" description="Disordered" evidence="1">
    <location>
        <begin position="404"/>
        <end position="429"/>
    </location>
</feature>
<feature type="compositionally biased region" description="Low complexity" evidence="1">
    <location>
        <begin position="276"/>
        <end position="319"/>
    </location>
</feature>
<evidence type="ECO:0000256" key="1">
    <source>
        <dbReference type="SAM" id="MobiDB-lite"/>
    </source>
</evidence>
<evidence type="ECO:0000313" key="4">
    <source>
        <dbReference type="Proteomes" id="UP001165667"/>
    </source>
</evidence>
<dbReference type="InterPro" id="IPR038610">
    <property type="entry name" value="FliK-like_C_sf"/>
</dbReference>
<feature type="region of interest" description="Disordered" evidence="1">
    <location>
        <begin position="491"/>
        <end position="571"/>
    </location>
</feature>
<feature type="compositionally biased region" description="Basic and acidic residues" evidence="1">
    <location>
        <begin position="198"/>
        <end position="208"/>
    </location>
</feature>
<keyword evidence="3" id="KW-0969">Cilium</keyword>
<sequence length="571" mass="55498">MSGLRVATALPPSLSSGSTGDPAKSNPGDNAAFAGVLNRVATQPTVADPKSSQESVGQAFSGKRARADSGSDEPDTETLDEVPPASTATSAGTATLDISALAQAALTPTAPAVPQLAKTPAAGPNAASEAGPAIAGSETVAAALQAIVQQPGRAASSGNPINQTAGSLPAQPTGTDGRTSLQTAATTLASTTGASDGSKVRTETEEAASHSVAASSSAAVVIAASGTSGPMAGTSTAPGAGAASNTSAPTISELATGALGAQSQSEADTKPKDGGAPQSSQPPSDAAQAAAVAATPQLPQSATSLEAPAPAASAVRPASQTSTRPSPTAPLRAGTKGVGKSAPPETSPTASPASSDSASGKRGKDKLLASTVVAAASNDPSVVATPAQQVVTALQSLGKDVAETAARHSAGTTTASADAGPPQSAGTSSLKTLTINLNPGHLGPVSITMRLQADTMEIRIAVSNPDTLHLLDKDKHLLTAAVEAMGGSHENLQIGTLGQTSGSGDSASTGGQNQNTPGRQDAASSDTSSNGRQAQGQNRSTLQDTNQSDADDPTATPSLPPARGLDGSLYL</sequence>
<organism evidence="3 4">
    <name type="scientific">Lichenifustis flavocetrariae</name>
    <dbReference type="NCBI Taxonomy" id="2949735"/>
    <lineage>
        <taxon>Bacteria</taxon>
        <taxon>Pseudomonadati</taxon>
        <taxon>Pseudomonadota</taxon>
        <taxon>Alphaproteobacteria</taxon>
        <taxon>Hyphomicrobiales</taxon>
        <taxon>Lichenihabitantaceae</taxon>
        <taxon>Lichenifustis</taxon>
    </lineage>
</organism>
<dbReference type="Pfam" id="PF02120">
    <property type="entry name" value="Flg_hook"/>
    <property type="match status" value="1"/>
</dbReference>
<feature type="compositionally biased region" description="Polar residues" evidence="1">
    <location>
        <begin position="156"/>
        <end position="178"/>
    </location>
</feature>
<dbReference type="CDD" id="cd17470">
    <property type="entry name" value="T3SS_Flik_C"/>
    <property type="match status" value="1"/>
</dbReference>
<feature type="compositionally biased region" description="Low complexity" evidence="1">
    <location>
        <begin position="498"/>
        <end position="512"/>
    </location>
</feature>
<dbReference type="RefSeq" id="WP_282584904.1">
    <property type="nucleotide sequence ID" value="NZ_JAMOIM010000006.1"/>
</dbReference>
<feature type="compositionally biased region" description="Low complexity" evidence="1">
    <location>
        <begin position="179"/>
        <end position="197"/>
    </location>
</feature>
<dbReference type="Gene3D" id="3.30.750.140">
    <property type="match status" value="1"/>
</dbReference>
<feature type="compositionally biased region" description="Low complexity" evidence="1">
    <location>
        <begin position="409"/>
        <end position="420"/>
    </location>
</feature>
<evidence type="ECO:0000259" key="2">
    <source>
        <dbReference type="Pfam" id="PF02120"/>
    </source>
</evidence>
<dbReference type="InterPro" id="IPR021136">
    <property type="entry name" value="Flagellar_hook_control-like_C"/>
</dbReference>
<feature type="compositionally biased region" description="Low complexity" evidence="1">
    <location>
        <begin position="209"/>
        <end position="250"/>
    </location>
</feature>
<accession>A0AA41YWZ5</accession>
<keyword evidence="3" id="KW-0282">Flagellum</keyword>
<feature type="compositionally biased region" description="Polar residues" evidence="1">
    <location>
        <begin position="40"/>
        <end position="58"/>
    </location>
</feature>
<proteinExistence type="predicted"/>
<dbReference type="AlphaFoldDB" id="A0AA41YWZ5"/>
<feature type="compositionally biased region" description="Low complexity" evidence="1">
    <location>
        <begin position="341"/>
        <end position="358"/>
    </location>
</feature>
<dbReference type="Proteomes" id="UP001165667">
    <property type="component" value="Unassembled WGS sequence"/>
</dbReference>
<feature type="region of interest" description="Disordered" evidence="1">
    <location>
        <begin position="1"/>
        <end position="93"/>
    </location>
</feature>
<feature type="region of interest" description="Disordered" evidence="1">
    <location>
        <begin position="151"/>
        <end position="364"/>
    </location>
</feature>
<keyword evidence="3" id="KW-0966">Cell projection</keyword>
<feature type="domain" description="Flagellar hook-length control protein-like C-terminal" evidence="2">
    <location>
        <begin position="429"/>
        <end position="499"/>
    </location>
</feature>
<dbReference type="EMBL" id="JAMOIM010000006">
    <property type="protein sequence ID" value="MCW6508533.1"/>
    <property type="molecule type" value="Genomic_DNA"/>
</dbReference>
<protein>
    <submittedName>
        <fullName evidence="3">Flagellar hook-length control protein FliK</fullName>
    </submittedName>
</protein>